<keyword evidence="4" id="KW-0067">ATP-binding</keyword>
<dbReference type="GO" id="GO:0004674">
    <property type="term" value="F:protein serine/threonine kinase activity"/>
    <property type="evidence" value="ECO:0007669"/>
    <property type="project" value="TreeGrafter"/>
</dbReference>
<dbReference type="Pfam" id="PF08308">
    <property type="entry name" value="PEGA"/>
    <property type="match status" value="1"/>
</dbReference>
<dbReference type="InterPro" id="IPR011009">
    <property type="entry name" value="Kinase-like_dom_sf"/>
</dbReference>
<keyword evidence="6" id="KW-1133">Transmembrane helix</keyword>
<keyword evidence="9" id="KW-1185">Reference proteome</keyword>
<name>A0A4Y6Q238_PERCE</name>
<accession>A0A5B8YD89</accession>
<feature type="transmembrane region" description="Helical" evidence="6">
    <location>
        <begin position="478"/>
        <end position="499"/>
    </location>
</feature>
<evidence type="ECO:0000313" key="8">
    <source>
        <dbReference type="EMBL" id="QDG54654.1"/>
    </source>
</evidence>
<dbReference type="OrthoDB" id="9801841at2"/>
<dbReference type="PANTHER" id="PTHR43289">
    <property type="entry name" value="MITOGEN-ACTIVATED PROTEIN KINASE KINASE KINASE 20-RELATED"/>
    <property type="match status" value="1"/>
</dbReference>
<dbReference type="CDD" id="cd14014">
    <property type="entry name" value="STKc_PknB_like"/>
    <property type="match status" value="1"/>
</dbReference>
<feature type="domain" description="Protein kinase" evidence="7">
    <location>
        <begin position="21"/>
        <end position="296"/>
    </location>
</feature>
<dbReference type="SUPFAM" id="SSF56112">
    <property type="entry name" value="Protein kinase-like (PK-like)"/>
    <property type="match status" value="1"/>
</dbReference>
<protein>
    <submittedName>
        <fullName evidence="8">PEGA domain-containing protein</fullName>
    </submittedName>
</protein>
<evidence type="ECO:0000256" key="3">
    <source>
        <dbReference type="ARBA" id="ARBA00022777"/>
    </source>
</evidence>
<dbReference type="PROSITE" id="PS00109">
    <property type="entry name" value="PROTEIN_KINASE_TYR"/>
    <property type="match status" value="1"/>
</dbReference>
<sequence>MAGTSLAQASVVERPMLFGKYCLLERVSVGGMAEIFRAKPFNAPESQKHLALKRILPHLAEDDEFVQMFIDEAKLTVQLIHPNIVRTYELGRFHTSPYILMEFISGQDILELQRKLREQRRIMSVAMCCYIAREIATGLDYVHAKNDENGDPLNIIHRDISPQNVLVTYGGKVKIIDFGIAKGTFQETRTQVGVLKGKFGYMSPEQVRGEAIDHRSDLFSVGILLWEMLTNRRLFRGDNEYETLQMVRDPDIAPPSQKNSQIPPEVDRIVAKALAADANERFQSGRELAAALDSFLMSLNPPYGAENLSQWMADMFSEPLAAERQKRQFFRRIRTPDDVRRLAREAEGEDTRPDEDAPTSEHQALWAADISPEENVDVDRFASEHTVVAAGGFDAAQFAAEAEEDVIALDVDDIIEIEGDNSGLETVDLDRGVAVANDETMALSRSDALSSAEFASHGTPKSIPNPSSVRRKRRKKKYLAAAAVLMLLLAGGATLYLWVNRPQGPAPEAKAAPAPQKPATLVISVSPPTGVRITVDGTEKGTSSPVTVPNLEPGVHTLVIEHPHYKSHEQKIELGSGGFESLDIELEPNAQGAR</sequence>
<dbReference type="Proteomes" id="UP000315995">
    <property type="component" value="Chromosome"/>
</dbReference>
<dbReference type="AlphaFoldDB" id="A0A4Y6Q238"/>
<evidence type="ECO:0000256" key="4">
    <source>
        <dbReference type="ARBA" id="ARBA00022840"/>
    </source>
</evidence>
<reference evidence="8 9" key="1">
    <citation type="submission" date="2019-06" db="EMBL/GenBank/DDBJ databases">
        <title>Persicimonas caeni gen. nov., sp. nov., a predatory bacterium isolated from solar saltern.</title>
        <authorList>
            <person name="Wang S."/>
        </authorList>
    </citation>
    <scope>NUCLEOTIDE SEQUENCE [LARGE SCALE GENOMIC DNA]</scope>
    <source>
        <strain evidence="8 9">YN101</strain>
    </source>
</reference>
<evidence type="ECO:0000256" key="6">
    <source>
        <dbReference type="SAM" id="Phobius"/>
    </source>
</evidence>
<evidence type="ECO:0000259" key="7">
    <source>
        <dbReference type="PROSITE" id="PS50011"/>
    </source>
</evidence>
<keyword evidence="1" id="KW-0808">Transferase</keyword>
<keyword evidence="6" id="KW-0812">Transmembrane</keyword>
<keyword evidence="6" id="KW-0472">Membrane</keyword>
<dbReference type="PANTHER" id="PTHR43289:SF34">
    <property type="entry name" value="SERINE_THREONINE-PROTEIN KINASE YBDM-RELATED"/>
    <property type="match status" value="1"/>
</dbReference>
<proteinExistence type="predicted"/>
<dbReference type="InterPro" id="IPR008266">
    <property type="entry name" value="Tyr_kinase_AS"/>
</dbReference>
<accession>A0A4Y6Q238</accession>
<evidence type="ECO:0000256" key="1">
    <source>
        <dbReference type="ARBA" id="ARBA00022679"/>
    </source>
</evidence>
<dbReference type="Gene3D" id="3.30.200.20">
    <property type="entry name" value="Phosphorylase Kinase, domain 1"/>
    <property type="match status" value="1"/>
</dbReference>
<evidence type="ECO:0000256" key="5">
    <source>
        <dbReference type="SAM" id="MobiDB-lite"/>
    </source>
</evidence>
<evidence type="ECO:0000256" key="2">
    <source>
        <dbReference type="ARBA" id="ARBA00022741"/>
    </source>
</evidence>
<dbReference type="InterPro" id="IPR013229">
    <property type="entry name" value="PEGA"/>
</dbReference>
<dbReference type="PROSITE" id="PS50011">
    <property type="entry name" value="PROTEIN_KINASE_DOM"/>
    <property type="match status" value="1"/>
</dbReference>
<evidence type="ECO:0000313" key="9">
    <source>
        <dbReference type="Proteomes" id="UP000315995"/>
    </source>
</evidence>
<gene>
    <name evidence="8" type="ORF">FIV42_29105</name>
</gene>
<keyword evidence="3" id="KW-0418">Kinase</keyword>
<keyword evidence="2" id="KW-0547">Nucleotide-binding</keyword>
<dbReference type="Pfam" id="PF00069">
    <property type="entry name" value="Pkinase"/>
    <property type="match status" value="1"/>
</dbReference>
<dbReference type="InterPro" id="IPR000719">
    <property type="entry name" value="Prot_kinase_dom"/>
</dbReference>
<feature type="region of interest" description="Disordered" evidence="5">
    <location>
        <begin position="451"/>
        <end position="470"/>
    </location>
</feature>
<dbReference type="EMBL" id="CP041186">
    <property type="protein sequence ID" value="QDG54654.1"/>
    <property type="molecule type" value="Genomic_DNA"/>
</dbReference>
<organism evidence="8 9">
    <name type="scientific">Persicimonas caeni</name>
    <dbReference type="NCBI Taxonomy" id="2292766"/>
    <lineage>
        <taxon>Bacteria</taxon>
        <taxon>Deltaproteobacteria</taxon>
        <taxon>Bradymonadales</taxon>
        <taxon>Bradymonadaceae</taxon>
        <taxon>Persicimonas</taxon>
    </lineage>
</organism>
<dbReference type="GO" id="GO:0005524">
    <property type="term" value="F:ATP binding"/>
    <property type="evidence" value="ECO:0007669"/>
    <property type="project" value="UniProtKB-KW"/>
</dbReference>
<dbReference type="Gene3D" id="1.10.510.10">
    <property type="entry name" value="Transferase(Phosphotransferase) domain 1"/>
    <property type="match status" value="1"/>
</dbReference>